<organism evidence="2 3">
    <name type="scientific">Serendipita vermifera MAFF 305830</name>
    <dbReference type="NCBI Taxonomy" id="933852"/>
    <lineage>
        <taxon>Eukaryota</taxon>
        <taxon>Fungi</taxon>
        <taxon>Dikarya</taxon>
        <taxon>Basidiomycota</taxon>
        <taxon>Agaricomycotina</taxon>
        <taxon>Agaricomycetes</taxon>
        <taxon>Sebacinales</taxon>
        <taxon>Serendipitaceae</taxon>
        <taxon>Serendipita</taxon>
    </lineage>
</organism>
<dbReference type="EMBL" id="KN824281">
    <property type="protein sequence ID" value="KIM32039.1"/>
    <property type="molecule type" value="Genomic_DNA"/>
</dbReference>
<dbReference type="AlphaFoldDB" id="A0A0C3BIV2"/>
<protein>
    <submittedName>
        <fullName evidence="2">Uncharacterized protein</fullName>
    </submittedName>
</protein>
<keyword evidence="3" id="KW-1185">Reference proteome</keyword>
<accession>A0A0C3BIV2</accession>
<feature type="compositionally biased region" description="Polar residues" evidence="1">
    <location>
        <begin position="73"/>
        <end position="88"/>
    </location>
</feature>
<evidence type="ECO:0000313" key="3">
    <source>
        <dbReference type="Proteomes" id="UP000054097"/>
    </source>
</evidence>
<sequence length="88" mass="9674">MALNSQIIDESKPKLLRNPSQQSGGATCLHSGISELVPHRAHSPVLSFTTTLPFALHRNDLDNDHHRLRNLTGKKNSPSSANLVFSSY</sequence>
<reference evidence="3" key="2">
    <citation type="submission" date="2015-01" db="EMBL/GenBank/DDBJ databases">
        <title>Evolutionary Origins and Diversification of the Mycorrhizal Mutualists.</title>
        <authorList>
            <consortium name="DOE Joint Genome Institute"/>
            <consortium name="Mycorrhizal Genomics Consortium"/>
            <person name="Kohler A."/>
            <person name="Kuo A."/>
            <person name="Nagy L.G."/>
            <person name="Floudas D."/>
            <person name="Copeland A."/>
            <person name="Barry K.W."/>
            <person name="Cichocki N."/>
            <person name="Veneault-Fourrey C."/>
            <person name="LaButti K."/>
            <person name="Lindquist E.A."/>
            <person name="Lipzen A."/>
            <person name="Lundell T."/>
            <person name="Morin E."/>
            <person name="Murat C."/>
            <person name="Riley R."/>
            <person name="Ohm R."/>
            <person name="Sun H."/>
            <person name="Tunlid A."/>
            <person name="Henrissat B."/>
            <person name="Grigoriev I.V."/>
            <person name="Hibbett D.S."/>
            <person name="Martin F."/>
        </authorList>
    </citation>
    <scope>NUCLEOTIDE SEQUENCE [LARGE SCALE GENOMIC DNA]</scope>
    <source>
        <strain evidence="3">MAFF 305830</strain>
    </source>
</reference>
<dbReference type="Proteomes" id="UP000054097">
    <property type="component" value="Unassembled WGS sequence"/>
</dbReference>
<evidence type="ECO:0000313" key="2">
    <source>
        <dbReference type="EMBL" id="KIM32039.1"/>
    </source>
</evidence>
<feature type="region of interest" description="Disordered" evidence="1">
    <location>
        <begin position="69"/>
        <end position="88"/>
    </location>
</feature>
<dbReference type="HOGENOM" id="CLU_2470486_0_0_1"/>
<name>A0A0C3BIV2_SERVB</name>
<proteinExistence type="predicted"/>
<gene>
    <name evidence="2" type="ORF">M408DRAFT_242563</name>
</gene>
<reference evidence="2 3" key="1">
    <citation type="submission" date="2014-04" db="EMBL/GenBank/DDBJ databases">
        <authorList>
            <consortium name="DOE Joint Genome Institute"/>
            <person name="Kuo A."/>
            <person name="Zuccaro A."/>
            <person name="Kohler A."/>
            <person name="Nagy L.G."/>
            <person name="Floudas D."/>
            <person name="Copeland A."/>
            <person name="Barry K.W."/>
            <person name="Cichocki N."/>
            <person name="Veneault-Fourrey C."/>
            <person name="LaButti K."/>
            <person name="Lindquist E.A."/>
            <person name="Lipzen A."/>
            <person name="Lundell T."/>
            <person name="Morin E."/>
            <person name="Murat C."/>
            <person name="Sun H."/>
            <person name="Tunlid A."/>
            <person name="Henrissat B."/>
            <person name="Grigoriev I.V."/>
            <person name="Hibbett D.S."/>
            <person name="Martin F."/>
            <person name="Nordberg H.P."/>
            <person name="Cantor M.N."/>
            <person name="Hua S.X."/>
        </authorList>
    </citation>
    <scope>NUCLEOTIDE SEQUENCE [LARGE SCALE GENOMIC DNA]</scope>
    <source>
        <strain evidence="2 3">MAFF 305830</strain>
    </source>
</reference>
<evidence type="ECO:0000256" key="1">
    <source>
        <dbReference type="SAM" id="MobiDB-lite"/>
    </source>
</evidence>
<feature type="region of interest" description="Disordered" evidence="1">
    <location>
        <begin position="1"/>
        <end position="27"/>
    </location>
</feature>